<evidence type="ECO:0000259" key="4">
    <source>
        <dbReference type="Pfam" id="PF07626"/>
    </source>
</evidence>
<evidence type="ECO:0000259" key="5">
    <source>
        <dbReference type="Pfam" id="PF07627"/>
    </source>
</evidence>
<dbReference type="RefSeq" id="WP_311593031.1">
    <property type="nucleotide sequence ID" value="NZ_JAVRHV010000003.1"/>
</dbReference>
<organism evidence="10 11">
    <name type="scientific">Urechidicola vernalis</name>
    <dbReference type="NCBI Taxonomy" id="3075600"/>
    <lineage>
        <taxon>Bacteria</taxon>
        <taxon>Pseudomonadati</taxon>
        <taxon>Bacteroidota</taxon>
        <taxon>Flavobacteriia</taxon>
        <taxon>Flavobacteriales</taxon>
        <taxon>Flavobacteriaceae</taxon>
        <taxon>Urechidicola</taxon>
    </lineage>
</organism>
<dbReference type="Pfam" id="PF07626">
    <property type="entry name" value="PSD3"/>
    <property type="match status" value="1"/>
</dbReference>
<evidence type="ECO:0000259" key="3">
    <source>
        <dbReference type="Pfam" id="PF07624"/>
    </source>
</evidence>
<keyword evidence="1" id="KW-0175">Coiled coil</keyword>
<evidence type="ECO:0000259" key="9">
    <source>
        <dbReference type="Pfam" id="PF09990"/>
    </source>
</evidence>
<accession>A0ABU2Y5K7</accession>
<dbReference type="InterPro" id="IPR011429">
    <property type="entry name" value="Cyt_c_Planctomycete-type"/>
</dbReference>
<gene>
    <name evidence="10" type="ORF">RM519_07325</name>
</gene>
<feature type="domain" description="DUF2231" evidence="9">
    <location>
        <begin position="38"/>
        <end position="161"/>
    </location>
</feature>
<dbReference type="Pfam" id="PF07635">
    <property type="entry name" value="PSCyt1"/>
    <property type="match status" value="2"/>
</dbReference>
<feature type="domain" description="DUF1595" evidence="8">
    <location>
        <begin position="918"/>
        <end position="977"/>
    </location>
</feature>
<keyword evidence="11" id="KW-1185">Reference proteome</keyword>
<dbReference type="Gene3D" id="1.10.760.10">
    <property type="entry name" value="Cytochrome c-like domain"/>
    <property type="match status" value="1"/>
</dbReference>
<reference evidence="10 11" key="1">
    <citation type="submission" date="2023-09" db="EMBL/GenBank/DDBJ databases">
        <authorList>
            <person name="Rey-Velasco X."/>
        </authorList>
    </citation>
    <scope>NUCLEOTIDE SEQUENCE [LARGE SCALE GENOMIC DNA]</scope>
    <source>
        <strain evidence="10 11">P050</strain>
    </source>
</reference>
<dbReference type="InterPro" id="IPR013036">
    <property type="entry name" value="DUF1587"/>
</dbReference>
<dbReference type="Proteomes" id="UP001252186">
    <property type="component" value="Unassembled WGS sequence"/>
</dbReference>
<feature type="domain" description="Cytochrome C Planctomycete-type" evidence="7">
    <location>
        <begin position="226"/>
        <end position="273"/>
    </location>
</feature>
<dbReference type="Pfam" id="PF07624">
    <property type="entry name" value="PSD2"/>
    <property type="match status" value="1"/>
</dbReference>
<evidence type="ECO:0000313" key="10">
    <source>
        <dbReference type="EMBL" id="MDT0553050.1"/>
    </source>
</evidence>
<dbReference type="InterPro" id="IPR013039">
    <property type="entry name" value="DUF1588"/>
</dbReference>
<feature type="coiled-coil region" evidence="1">
    <location>
        <begin position="307"/>
        <end position="334"/>
    </location>
</feature>
<dbReference type="Pfam" id="PF07637">
    <property type="entry name" value="PSD5"/>
    <property type="match status" value="1"/>
</dbReference>
<dbReference type="InterPro" id="IPR036909">
    <property type="entry name" value="Cyt_c-like_dom_sf"/>
</dbReference>
<dbReference type="PANTHER" id="PTHR35889">
    <property type="entry name" value="CYCLOINULO-OLIGOSACCHARIDE FRUCTANOTRANSFERASE-RELATED"/>
    <property type="match status" value="1"/>
</dbReference>
<feature type="domain" description="DUF1585" evidence="3">
    <location>
        <begin position="1243"/>
        <end position="1317"/>
    </location>
</feature>
<evidence type="ECO:0000256" key="1">
    <source>
        <dbReference type="SAM" id="Coils"/>
    </source>
</evidence>
<dbReference type="InterPro" id="IPR011478">
    <property type="entry name" value="DUF1585"/>
</dbReference>
<dbReference type="InterPro" id="IPR013043">
    <property type="entry name" value="DUF1595"/>
</dbReference>
<dbReference type="PANTHER" id="PTHR35889:SF3">
    <property type="entry name" value="F-BOX DOMAIN-CONTAINING PROTEIN"/>
    <property type="match status" value="1"/>
</dbReference>
<proteinExistence type="predicted"/>
<dbReference type="Pfam" id="PF07627">
    <property type="entry name" value="PSCyt3"/>
    <property type="match status" value="1"/>
</dbReference>
<comment type="caution">
    <text evidence="10">The sequence shown here is derived from an EMBL/GenBank/DDBJ whole genome shotgun (WGS) entry which is preliminary data.</text>
</comment>
<feature type="domain" description="DUF1592" evidence="6">
    <location>
        <begin position="988"/>
        <end position="1112"/>
    </location>
</feature>
<dbReference type="EMBL" id="JAVRHV010000003">
    <property type="protein sequence ID" value="MDT0553050.1"/>
    <property type="molecule type" value="Genomic_DNA"/>
</dbReference>
<feature type="domain" description="DUF1588" evidence="5">
    <location>
        <begin position="1131"/>
        <end position="1228"/>
    </location>
</feature>
<keyword evidence="2" id="KW-0472">Membrane</keyword>
<feature type="transmembrane region" description="Helical" evidence="2">
    <location>
        <begin position="139"/>
        <end position="158"/>
    </location>
</feature>
<dbReference type="Pfam" id="PF07631">
    <property type="entry name" value="PSD4"/>
    <property type="match status" value="1"/>
</dbReference>
<feature type="domain" description="DUF1587" evidence="4">
    <location>
        <begin position="436"/>
        <end position="500"/>
    </location>
</feature>
<protein>
    <submittedName>
        <fullName evidence="10">DUF1592 domain-containing protein</fullName>
    </submittedName>
</protein>
<feature type="transmembrane region" description="Helical" evidence="2">
    <location>
        <begin position="43"/>
        <end position="62"/>
    </location>
</feature>
<feature type="domain" description="Cytochrome C Planctomycete-type" evidence="7">
    <location>
        <begin position="353"/>
        <end position="399"/>
    </location>
</feature>
<feature type="transmembrane region" description="Helical" evidence="2">
    <location>
        <begin position="74"/>
        <end position="94"/>
    </location>
</feature>
<evidence type="ECO:0000259" key="7">
    <source>
        <dbReference type="Pfam" id="PF07635"/>
    </source>
</evidence>
<keyword evidence="2" id="KW-0812">Transmembrane</keyword>
<name>A0ABU2Y5K7_9FLAO</name>
<feature type="transmembrane region" description="Helical" evidence="2">
    <location>
        <begin position="109"/>
        <end position="127"/>
    </location>
</feature>
<evidence type="ECO:0000313" key="11">
    <source>
        <dbReference type="Proteomes" id="UP001252186"/>
    </source>
</evidence>
<evidence type="ECO:0000259" key="8">
    <source>
        <dbReference type="Pfam" id="PF07637"/>
    </source>
</evidence>
<dbReference type="InterPro" id="IPR019251">
    <property type="entry name" value="DUF2231_TM"/>
</dbReference>
<evidence type="ECO:0000259" key="6">
    <source>
        <dbReference type="Pfam" id="PF07631"/>
    </source>
</evidence>
<dbReference type="Pfam" id="PF09990">
    <property type="entry name" value="DUF2231"/>
    <property type="match status" value="1"/>
</dbReference>
<dbReference type="InterPro" id="IPR013042">
    <property type="entry name" value="DUF1592"/>
</dbReference>
<evidence type="ECO:0000256" key="2">
    <source>
        <dbReference type="SAM" id="Phobius"/>
    </source>
</evidence>
<dbReference type="SUPFAM" id="SSF46626">
    <property type="entry name" value="Cytochrome c"/>
    <property type="match status" value="1"/>
</dbReference>
<feature type="transmembrane region" description="Helical" evidence="2">
    <location>
        <begin position="5"/>
        <end position="23"/>
    </location>
</feature>
<sequence>MKKTLIFTISASIVLFGLLIFPINIGEKNSVVLFFGNFHPLILHLPIGSLIGLFCLELINFFKPELKLENANKLLLWFSALSILPAVIFGFFLASSGGYNDEVLSYHKWLGWATAFISIWLLTLRLWAYSQTKKQVKLYQLVLFVNVLLLSVAGHYGGSLTHGSNYLTKEMPDSLKNLLGVEKSESETMLSDIEELKESSESTDAVIMNRAIMFADSIHPIMDNNCFECHNANKQKGDLRLDNINWKMANAATVKKWKSVYTEINEGNMPPEEEEPLSNHAKESILNWISSSLDSVKPEVIEQVAIIEKEEAAVEKEMERLAVLTKEKMATKNNSETSLKYANEIQPILNKYCYQCHGSKKQKGDIRLDVLNADMIHGGDAEKWHSALDEINAGNMPPKKKEQLTEEERKLVVDWITNNLDKAADAKSTTNKSVTRRLTKSQYTNSLNQLLELPINFGYVLPDDGKSKMGFSNNGEVLQISSLHIDYYQKIARVALDKAIVLGPKPVSKKYKITFGKGIGEGKVAAEYGGYQSAALKHEDFKVDLFDGNGTNFDVTDTIKERIGIDMRGSASDRYAVENDGLILYSALPHKDVPPRSWQGPSPNAKMLIKNNYPRDGNFVLRVNASKGYGISMREGLIDLREHKAAEITPNTVHLLATDSKNTKNLELKESMLVPERIDSAASSILEIKIPSDSFYQIDLVHPYVSQDNMPSYMLKIGKFNKIEERLQLPTELEKQSEIVTPVTLAYLRKGKYKIETGGAFFVGYKEVRFTPLPETSEIPIALKKEVQKNQEQYKDLVPSLKAFIATRTDDGMDYNTFDVSKEVTSEVGDFNTYEFTGQLENLPVPIFDPIETEPFSNTMIVGLWNNHLVKNKGENGPALLVESMELETPYHPIWPPKSHSTIFVDSPNKNNREVYTAEVIKEFMERAFRRPLITGELDRYFNFWMDIKDDFPVYEDGVKEVLVAILCSPNFLYLLESEKSTPKIFNDDYYLASKMAYFLWNSPPDETLNELASVGMLEKDLSNQIDRMIESPKTMKMIESFAYEWLRVDRLSSINIDVNMYPDFTRFVKEDMADETYNFIHYILKENKSILNFIDSDFAMLNQNLAEFYGVDGVFGNEFRPVAIPREENRGGLLSQGAFLTGHSNGKQAHPIKRAVWLKEKILGDPPPPPPPNVPELDPETPGFENLTLKEQLELHRNKVSCIDCHLKIDPYGVAFENYDAVGRFREMFKETPIDSKSVLPDGTEVEGIKGIKEYLLTQKKDEFTKSVVEHLFAYALGRDVSFSDEKELNDIVEKVKQSDYKFKSVLEEIIKSDSFLNHFNNAKTISKID</sequence>
<keyword evidence="2" id="KW-1133">Transmembrane helix</keyword>